<gene>
    <name evidence="1" type="ORF">TUM3794_22230</name>
</gene>
<reference evidence="1 2" key="1">
    <citation type="submission" date="2021-05" db="EMBL/GenBank/DDBJ databases">
        <title>Molecular characterization for Shewanella algae harboring chromosomal blaOXA-55-like strains isolated from clinical and environment sample.</title>
        <authorList>
            <person name="Ohama Y."/>
            <person name="Aoki K."/>
            <person name="Harada S."/>
            <person name="Moriya K."/>
            <person name="Ishii Y."/>
            <person name="Tateda K."/>
        </authorList>
    </citation>
    <scope>NUCLEOTIDE SEQUENCE [LARGE SCALE GENOMIC DNA]</scope>
    <source>
        <strain evidence="1 2">MBTL60-118</strain>
    </source>
</reference>
<accession>A0ABQ4P1M6</accession>
<sequence length="240" mass="27953">MSFREKLEGTLNKVVEMAKTWPSEKAEDMKYLANYAYSQGWYLNEVFIFGLHREITEHESFDDAVIMLIEEDWDFYWKSLAEYKPLRSVLFEEIKKCHEVGFYGAAIHLSFSQADGLFYDKFGVSLYGSRFKIAKNKFSEEINDFISRDSLELLSQHYKDGSLFRRMFNEVYSEVLSKTDGDLVKQTGHTVESQLLLPNRHGVLHGIHTDYVSKLNSFKAIAFLLFILFALNGEEIMENV</sequence>
<dbReference type="EMBL" id="BPEU01000014">
    <property type="protein sequence ID" value="GIU41386.1"/>
    <property type="molecule type" value="Genomic_DNA"/>
</dbReference>
<evidence type="ECO:0000313" key="2">
    <source>
        <dbReference type="Proteomes" id="UP000773469"/>
    </source>
</evidence>
<comment type="caution">
    <text evidence="1">The sequence shown here is derived from an EMBL/GenBank/DDBJ whole genome shotgun (WGS) entry which is preliminary data.</text>
</comment>
<keyword evidence="2" id="KW-1185">Reference proteome</keyword>
<organism evidence="1 2">
    <name type="scientific">Shewanella colwelliana</name>
    <name type="common">Alteromonas colwelliana</name>
    <dbReference type="NCBI Taxonomy" id="23"/>
    <lineage>
        <taxon>Bacteria</taxon>
        <taxon>Pseudomonadati</taxon>
        <taxon>Pseudomonadota</taxon>
        <taxon>Gammaproteobacteria</taxon>
        <taxon>Alteromonadales</taxon>
        <taxon>Shewanellaceae</taxon>
        <taxon>Shewanella</taxon>
    </lineage>
</organism>
<dbReference type="Proteomes" id="UP000773469">
    <property type="component" value="Unassembled WGS sequence"/>
</dbReference>
<protein>
    <submittedName>
        <fullName evidence="1">Uncharacterized protein</fullName>
    </submittedName>
</protein>
<dbReference type="RefSeq" id="WP_220757021.1">
    <property type="nucleotide sequence ID" value="NZ_BPEU01000014.1"/>
</dbReference>
<proteinExistence type="predicted"/>
<name>A0ABQ4P1M6_SHECO</name>
<evidence type="ECO:0000313" key="1">
    <source>
        <dbReference type="EMBL" id="GIU41386.1"/>
    </source>
</evidence>